<keyword evidence="1" id="KW-0812">Transmembrane</keyword>
<dbReference type="Gene3D" id="3.90.70.10">
    <property type="entry name" value="Cysteine proteinases"/>
    <property type="match status" value="1"/>
</dbReference>
<gene>
    <name evidence="2" type="ORF">CWE21_10635</name>
</gene>
<evidence type="ECO:0000256" key="1">
    <source>
        <dbReference type="SAM" id="Phobius"/>
    </source>
</evidence>
<dbReference type="EMBL" id="PIPT01000008">
    <property type="protein sequence ID" value="RUO46604.1"/>
    <property type="molecule type" value="Genomic_DNA"/>
</dbReference>
<feature type="transmembrane region" description="Helical" evidence="1">
    <location>
        <begin position="42"/>
        <end position="67"/>
    </location>
</feature>
<sequence length="318" mass="35610">MAHIISIVILLAVFGTIGYFIYSLTIDYVWPFLTSFWVGFQWFSWFVVISVLFLLLYRVILLLAFYANKLRGGEVGQAQRIAQLWYRQETTTSCAIACQRIILQLYGLVRSEEDLSKRQAAVGAYKEGKGATSVTQLLHGYKLKLSGYTVDELKSLERTLWSELVRSKVIITSVNSYLLNNQDSNFEAKNPIPDHAILITGLVFERTKPYVLYCDPGVEGGALKKVSLSFFKNALGSKIFSVSKQRKIPIELPTFFSSWLLKREHKSANSSSQSSAKAIGTCNQCAQNFKIPATGNIIARCPKCGVKSQFVDGQSVQN</sequence>
<evidence type="ECO:0008006" key="4">
    <source>
        <dbReference type="Google" id="ProtNLM"/>
    </source>
</evidence>
<dbReference type="RefSeq" id="WP_126834424.1">
    <property type="nucleotide sequence ID" value="NZ_PIPT01000008.1"/>
</dbReference>
<organism evidence="2 3">
    <name type="scientific">Pseudidiomarina aquimaris</name>
    <dbReference type="NCBI Taxonomy" id="641841"/>
    <lineage>
        <taxon>Bacteria</taxon>
        <taxon>Pseudomonadati</taxon>
        <taxon>Pseudomonadota</taxon>
        <taxon>Gammaproteobacteria</taxon>
        <taxon>Alteromonadales</taxon>
        <taxon>Idiomarinaceae</taxon>
        <taxon>Pseudidiomarina</taxon>
    </lineage>
</organism>
<protein>
    <recommendedName>
        <fullName evidence="4">Peptidase C39 domain-containing protein</fullName>
    </recommendedName>
</protein>
<keyword evidence="1" id="KW-0472">Membrane</keyword>
<proteinExistence type="predicted"/>
<name>A0A432XCX1_9GAMM</name>
<dbReference type="OrthoDB" id="461196at2"/>
<keyword evidence="1" id="KW-1133">Transmembrane helix</keyword>
<dbReference type="Proteomes" id="UP000286678">
    <property type="component" value="Unassembled WGS sequence"/>
</dbReference>
<reference evidence="3" key="1">
    <citation type="journal article" date="2018" name="Front. Microbiol.">
        <title>Genome-Based Analysis Reveals the Taxonomy and Diversity of the Family Idiomarinaceae.</title>
        <authorList>
            <person name="Liu Y."/>
            <person name="Lai Q."/>
            <person name="Shao Z."/>
        </authorList>
    </citation>
    <scope>NUCLEOTIDE SEQUENCE [LARGE SCALE GENOMIC DNA]</scope>
    <source>
        <strain evidence="3">SW15</strain>
    </source>
</reference>
<evidence type="ECO:0000313" key="3">
    <source>
        <dbReference type="Proteomes" id="UP000286678"/>
    </source>
</evidence>
<accession>A0A432XCX1</accession>
<keyword evidence="3" id="KW-1185">Reference proteome</keyword>
<comment type="caution">
    <text evidence="2">The sequence shown here is derived from an EMBL/GenBank/DDBJ whole genome shotgun (WGS) entry which is preliminary data.</text>
</comment>
<feature type="transmembrane region" description="Helical" evidence="1">
    <location>
        <begin position="7"/>
        <end position="30"/>
    </location>
</feature>
<evidence type="ECO:0000313" key="2">
    <source>
        <dbReference type="EMBL" id="RUO46604.1"/>
    </source>
</evidence>
<dbReference type="AlphaFoldDB" id="A0A432XCX1"/>